<organism evidence="4 5">
    <name type="scientific">Agrobacterium larrymoorei</name>
    <dbReference type="NCBI Taxonomy" id="160699"/>
    <lineage>
        <taxon>Bacteria</taxon>
        <taxon>Pseudomonadati</taxon>
        <taxon>Pseudomonadota</taxon>
        <taxon>Alphaproteobacteria</taxon>
        <taxon>Hyphomicrobiales</taxon>
        <taxon>Rhizobiaceae</taxon>
        <taxon>Rhizobium/Agrobacterium group</taxon>
        <taxon>Agrobacterium</taxon>
    </lineage>
</organism>
<feature type="binding site" evidence="2">
    <location>
        <position position="224"/>
    </location>
    <ligand>
        <name>a divalent metal cation</name>
        <dbReference type="ChEBI" id="CHEBI:60240"/>
    </ligand>
</feature>
<evidence type="ECO:0000256" key="2">
    <source>
        <dbReference type="PIRSR" id="PIRSR605511-2"/>
    </source>
</evidence>
<feature type="binding site" evidence="2">
    <location>
        <position position="129"/>
    </location>
    <ligand>
        <name>substrate</name>
    </ligand>
</feature>
<evidence type="ECO:0000313" key="5">
    <source>
        <dbReference type="Proteomes" id="UP001255601"/>
    </source>
</evidence>
<dbReference type="Pfam" id="PF08450">
    <property type="entry name" value="SGL"/>
    <property type="match status" value="1"/>
</dbReference>
<name>A0AAJ2ERG8_9HYPH</name>
<dbReference type="SUPFAM" id="SSF63829">
    <property type="entry name" value="Calcium-dependent phosphotriesterase"/>
    <property type="match status" value="1"/>
</dbReference>
<reference evidence="4" key="1">
    <citation type="submission" date="2023-08" db="EMBL/GenBank/DDBJ databases">
        <title>Functional and genomic diversity of the sorghum phyllosphere microbiome.</title>
        <authorList>
            <person name="Shade A."/>
        </authorList>
    </citation>
    <scope>NUCLEOTIDE SEQUENCE</scope>
    <source>
        <strain evidence="4">SORGH_AS_0974</strain>
    </source>
</reference>
<keyword evidence="4" id="KW-0378">Hydrolase</keyword>
<dbReference type="EMBL" id="JAVIZC010000001">
    <property type="protein sequence ID" value="MDR6100418.1"/>
    <property type="molecule type" value="Genomic_DNA"/>
</dbReference>
<dbReference type="InterPro" id="IPR013658">
    <property type="entry name" value="SGL"/>
</dbReference>
<dbReference type="GO" id="GO:0004341">
    <property type="term" value="F:gluconolactonase activity"/>
    <property type="evidence" value="ECO:0007669"/>
    <property type="project" value="UniProtKB-EC"/>
</dbReference>
<keyword evidence="2" id="KW-0479">Metal-binding</keyword>
<dbReference type="GO" id="GO:0046872">
    <property type="term" value="F:metal ion binding"/>
    <property type="evidence" value="ECO:0007669"/>
    <property type="project" value="UniProtKB-KW"/>
</dbReference>
<evidence type="ECO:0000256" key="1">
    <source>
        <dbReference type="PIRSR" id="PIRSR605511-1"/>
    </source>
</evidence>
<sequence>MFFAPPPTIETEIFSRMPDRFRNPRKTRWADVNRSGMAIDSFLEGPCFDGHGNLYVTDIPFGRIFRITPGGEWELVSEYDGWPNGMKFHSEGRIYITDYKRGILQLDVATGAVSPVIEEYFSEGFKGVNDLVFAANGDLYFTDQGQSGLHSPTGRVFRLSAAGKLECVLSDIPSPNGIVIAKDMSYLLVAVTRAQQIWRAPLHEGIATKVGVFLQLHGGMGGPDGLALSEDGELFVAHTGFGSIWHVSRVAEPLHRIRSCAGISTTNMAFDPKDRHVIYITESQTGSILRARLPVRGEELCMGAVVS</sequence>
<dbReference type="EC" id="3.1.1.17" evidence="4"/>
<protein>
    <submittedName>
        <fullName evidence="4">Gluconolactonase</fullName>
        <ecNumber evidence="4">3.1.1.17</ecNumber>
    </submittedName>
</protein>
<feature type="binding site" evidence="2">
    <location>
        <position position="44"/>
    </location>
    <ligand>
        <name>a divalent metal cation</name>
        <dbReference type="ChEBI" id="CHEBI:60240"/>
    </ligand>
</feature>
<proteinExistence type="predicted"/>
<dbReference type="Gene3D" id="2.120.10.30">
    <property type="entry name" value="TolB, C-terminal domain"/>
    <property type="match status" value="1"/>
</dbReference>
<dbReference type="AlphaFoldDB" id="A0AAJ2ERG8"/>
<dbReference type="PRINTS" id="PR01790">
    <property type="entry name" value="SMP30FAMILY"/>
</dbReference>
<comment type="cofactor">
    <cofactor evidence="2">
        <name>Zn(2+)</name>
        <dbReference type="ChEBI" id="CHEBI:29105"/>
    </cofactor>
    <text evidence="2">Binds 1 divalent metal cation per subunit.</text>
</comment>
<feature type="active site" description="Proton donor/acceptor" evidence="1">
    <location>
        <position position="224"/>
    </location>
</feature>
<dbReference type="PANTHER" id="PTHR47572">
    <property type="entry name" value="LIPOPROTEIN-RELATED"/>
    <property type="match status" value="1"/>
</dbReference>
<dbReference type="InterPro" id="IPR051262">
    <property type="entry name" value="SMP-30/CGR1_Lactonase"/>
</dbReference>
<feature type="binding site" evidence="2">
    <location>
        <position position="176"/>
    </location>
    <ligand>
        <name>a divalent metal cation</name>
        <dbReference type="ChEBI" id="CHEBI:60240"/>
    </ligand>
</feature>
<dbReference type="Proteomes" id="UP001255601">
    <property type="component" value="Unassembled WGS sequence"/>
</dbReference>
<dbReference type="InterPro" id="IPR005511">
    <property type="entry name" value="SMP-30"/>
</dbReference>
<evidence type="ECO:0000259" key="3">
    <source>
        <dbReference type="Pfam" id="PF08450"/>
    </source>
</evidence>
<accession>A0AAJ2ERG8</accession>
<evidence type="ECO:0000313" key="4">
    <source>
        <dbReference type="EMBL" id="MDR6100418.1"/>
    </source>
</evidence>
<gene>
    <name evidence="4" type="ORF">QE369_000596</name>
</gene>
<dbReference type="InterPro" id="IPR011042">
    <property type="entry name" value="6-blade_b-propeller_TolB-like"/>
</dbReference>
<comment type="caution">
    <text evidence="4">The sequence shown here is derived from an EMBL/GenBank/DDBJ whole genome shotgun (WGS) entry which is preliminary data.</text>
</comment>
<keyword evidence="2" id="KW-0862">Zinc</keyword>
<dbReference type="PANTHER" id="PTHR47572:SF5">
    <property type="entry name" value="BLR2277 PROTEIN"/>
    <property type="match status" value="1"/>
</dbReference>
<feature type="domain" description="SMP-30/Gluconolactonase/LRE-like region" evidence="3">
    <location>
        <begin position="44"/>
        <end position="282"/>
    </location>
</feature>